<comment type="caution">
    <text evidence="13">The sequence shown here is derived from an EMBL/GenBank/DDBJ whole genome shotgun (WGS) entry which is preliminary data.</text>
</comment>
<keyword evidence="14" id="KW-1185">Reference proteome</keyword>
<dbReference type="Proteomes" id="UP000652760">
    <property type="component" value="Unassembled WGS sequence"/>
</dbReference>
<dbReference type="InterPro" id="IPR013328">
    <property type="entry name" value="6PGD_dom2"/>
</dbReference>
<dbReference type="InterPro" id="IPR036291">
    <property type="entry name" value="NAD(P)-bd_dom_sf"/>
</dbReference>
<evidence type="ECO:0000259" key="11">
    <source>
        <dbReference type="Pfam" id="PF02558"/>
    </source>
</evidence>
<dbReference type="SUPFAM" id="SSF51735">
    <property type="entry name" value="NAD(P)-binding Rossmann-fold domains"/>
    <property type="match status" value="1"/>
</dbReference>
<name>A0ABS1FG36_9PROT</name>
<proteinExistence type="inferred from homology"/>
<dbReference type="Pfam" id="PF08546">
    <property type="entry name" value="ApbA_C"/>
    <property type="match status" value="1"/>
</dbReference>
<evidence type="ECO:0000256" key="10">
    <source>
        <dbReference type="RuleBase" id="RU362068"/>
    </source>
</evidence>
<dbReference type="Pfam" id="PF02558">
    <property type="entry name" value="ApbA"/>
    <property type="match status" value="1"/>
</dbReference>
<dbReference type="InterPro" id="IPR013332">
    <property type="entry name" value="KPR_N"/>
</dbReference>
<keyword evidence="6 10" id="KW-0521">NADP</keyword>
<feature type="domain" description="Ketopantoate reductase N-terminal" evidence="11">
    <location>
        <begin position="4"/>
        <end position="155"/>
    </location>
</feature>
<dbReference type="EMBL" id="JAENHM010000084">
    <property type="protein sequence ID" value="MBK1842298.1"/>
    <property type="molecule type" value="Genomic_DNA"/>
</dbReference>
<evidence type="ECO:0000256" key="4">
    <source>
        <dbReference type="ARBA" id="ARBA00019465"/>
    </source>
</evidence>
<dbReference type="InterPro" id="IPR013752">
    <property type="entry name" value="KPA_reductase"/>
</dbReference>
<evidence type="ECO:0000256" key="1">
    <source>
        <dbReference type="ARBA" id="ARBA00004994"/>
    </source>
</evidence>
<dbReference type="InterPro" id="IPR003710">
    <property type="entry name" value="ApbA"/>
</dbReference>
<sequence length="312" mass="33298">MRLLVVGAGSTGGYFGGRLAQAGRDVTFLVRPPRAARLRERGLEIRSPHGDVTLQPRLLTAAEIGGGTAQPFDAILLTVKGYMLESAMDDFAPAVGPETMILPVLNGMRHVDRLKARFGGAALGGCLCKCATTLDEEDRIVQLSGLQELAYGEMDGRSSARMQALDAFMTNAGFDARLSPVIEREMWEKWLLLASMGAVTCLMRGTVGEVEAAPGGRDFILAVIDEVQTIISTVGMPPRETTIEAVRALLTTKGSPQTSSMYRDLQNGRPVEGDEIIGDLVKRGRDAGIAAPLLAAANIHLGVYSSRQGGCR</sequence>
<evidence type="ECO:0000313" key="13">
    <source>
        <dbReference type="EMBL" id="MBK1842298.1"/>
    </source>
</evidence>
<gene>
    <name evidence="13" type="ORF">JHL17_33375</name>
</gene>
<comment type="similarity">
    <text evidence="2 10">Belongs to the ketopantoate reductase family.</text>
</comment>
<evidence type="ECO:0000256" key="7">
    <source>
        <dbReference type="ARBA" id="ARBA00023002"/>
    </source>
</evidence>
<feature type="domain" description="Ketopantoate reductase C-terminal" evidence="12">
    <location>
        <begin position="182"/>
        <end position="295"/>
    </location>
</feature>
<organism evidence="13 14">
    <name type="scientific">Azospirillum endophyticum</name>
    <dbReference type="NCBI Taxonomy" id="2800326"/>
    <lineage>
        <taxon>Bacteria</taxon>
        <taxon>Pseudomonadati</taxon>
        <taxon>Pseudomonadota</taxon>
        <taxon>Alphaproteobacteria</taxon>
        <taxon>Rhodospirillales</taxon>
        <taxon>Azospirillaceae</taxon>
        <taxon>Azospirillum</taxon>
    </lineage>
</organism>
<dbReference type="PANTHER" id="PTHR21708:SF26">
    <property type="entry name" value="2-DEHYDROPANTOATE 2-REDUCTASE"/>
    <property type="match status" value="1"/>
</dbReference>
<dbReference type="NCBIfam" id="TIGR00745">
    <property type="entry name" value="apbA_panE"/>
    <property type="match status" value="1"/>
</dbReference>
<dbReference type="Gene3D" id="3.40.50.720">
    <property type="entry name" value="NAD(P)-binding Rossmann-like Domain"/>
    <property type="match status" value="1"/>
</dbReference>
<dbReference type="RefSeq" id="WP_200198955.1">
    <property type="nucleotide sequence ID" value="NZ_JAENHM010000084.1"/>
</dbReference>
<evidence type="ECO:0000256" key="9">
    <source>
        <dbReference type="ARBA" id="ARBA00048793"/>
    </source>
</evidence>
<accession>A0ABS1FG36</accession>
<evidence type="ECO:0000256" key="8">
    <source>
        <dbReference type="ARBA" id="ARBA00032024"/>
    </source>
</evidence>
<protein>
    <recommendedName>
        <fullName evidence="4 10">2-dehydropantoate 2-reductase</fullName>
        <ecNumber evidence="3 10">1.1.1.169</ecNumber>
    </recommendedName>
    <alternativeName>
        <fullName evidence="8 10">Ketopantoate reductase</fullName>
    </alternativeName>
</protein>
<evidence type="ECO:0000256" key="5">
    <source>
        <dbReference type="ARBA" id="ARBA00022655"/>
    </source>
</evidence>
<dbReference type="SUPFAM" id="SSF48179">
    <property type="entry name" value="6-phosphogluconate dehydrogenase C-terminal domain-like"/>
    <property type="match status" value="1"/>
</dbReference>
<comment type="pathway">
    <text evidence="1 10">Cofactor biosynthesis; (R)-pantothenate biosynthesis; (R)-pantoate from 3-methyl-2-oxobutanoate: step 2/2.</text>
</comment>
<dbReference type="EC" id="1.1.1.169" evidence="3 10"/>
<evidence type="ECO:0000256" key="2">
    <source>
        <dbReference type="ARBA" id="ARBA00007870"/>
    </source>
</evidence>
<dbReference type="InterPro" id="IPR051402">
    <property type="entry name" value="KPR-Related"/>
</dbReference>
<comment type="function">
    <text evidence="10">Catalyzes the NADPH-dependent reduction of ketopantoate into pantoic acid.</text>
</comment>
<evidence type="ECO:0000256" key="3">
    <source>
        <dbReference type="ARBA" id="ARBA00013014"/>
    </source>
</evidence>
<evidence type="ECO:0000313" key="14">
    <source>
        <dbReference type="Proteomes" id="UP000652760"/>
    </source>
</evidence>
<dbReference type="Gene3D" id="1.10.1040.10">
    <property type="entry name" value="N-(1-d-carboxylethyl)-l-norvaline Dehydrogenase, domain 2"/>
    <property type="match status" value="1"/>
</dbReference>
<keyword evidence="7 10" id="KW-0560">Oxidoreductase</keyword>
<dbReference type="InterPro" id="IPR008927">
    <property type="entry name" value="6-PGluconate_DH-like_C_sf"/>
</dbReference>
<dbReference type="PANTHER" id="PTHR21708">
    <property type="entry name" value="PROBABLE 2-DEHYDROPANTOATE 2-REDUCTASE"/>
    <property type="match status" value="1"/>
</dbReference>
<comment type="catalytic activity">
    <reaction evidence="9 10">
        <text>(R)-pantoate + NADP(+) = 2-dehydropantoate + NADPH + H(+)</text>
        <dbReference type="Rhea" id="RHEA:16233"/>
        <dbReference type="ChEBI" id="CHEBI:11561"/>
        <dbReference type="ChEBI" id="CHEBI:15378"/>
        <dbReference type="ChEBI" id="CHEBI:15980"/>
        <dbReference type="ChEBI" id="CHEBI:57783"/>
        <dbReference type="ChEBI" id="CHEBI:58349"/>
        <dbReference type="EC" id="1.1.1.169"/>
    </reaction>
</comment>
<keyword evidence="5 10" id="KW-0566">Pantothenate biosynthesis</keyword>
<reference evidence="14" key="1">
    <citation type="submission" date="2021-01" db="EMBL/GenBank/DDBJ databases">
        <title>Genome public.</title>
        <authorList>
            <person name="Liu C."/>
            <person name="Sun Q."/>
        </authorList>
    </citation>
    <scope>NUCLEOTIDE SEQUENCE [LARGE SCALE GENOMIC DNA]</scope>
    <source>
        <strain evidence="14">YIM B02556</strain>
    </source>
</reference>
<evidence type="ECO:0000259" key="12">
    <source>
        <dbReference type="Pfam" id="PF08546"/>
    </source>
</evidence>
<evidence type="ECO:0000256" key="6">
    <source>
        <dbReference type="ARBA" id="ARBA00022857"/>
    </source>
</evidence>